<evidence type="ECO:0000256" key="10">
    <source>
        <dbReference type="ARBA" id="ARBA00023201"/>
    </source>
</evidence>
<evidence type="ECO:0000256" key="9">
    <source>
        <dbReference type="ARBA" id="ARBA00023136"/>
    </source>
</evidence>
<keyword evidence="6 13" id="KW-1133">Transmembrane helix</keyword>
<reference evidence="14 15" key="1">
    <citation type="journal article" date="2022" name="Nat. Ecol. Evol.">
        <title>A masculinizing supergene underlies an exaggerated male reproductive morph in a spider.</title>
        <authorList>
            <person name="Hendrickx F."/>
            <person name="De Corte Z."/>
            <person name="Sonet G."/>
            <person name="Van Belleghem S.M."/>
            <person name="Kostlbacher S."/>
            <person name="Vangestel C."/>
        </authorList>
    </citation>
    <scope>NUCLEOTIDE SEQUENCE [LARGE SCALE GENOMIC DNA]</scope>
    <source>
        <strain evidence="14">W744_W776</strain>
    </source>
</reference>
<comment type="subcellular location">
    <subcellularLocation>
        <location evidence="1">Membrane</location>
        <topology evidence="1">Multi-pass membrane protein</topology>
    </subcellularLocation>
</comment>
<protein>
    <submittedName>
        <fullName evidence="14">Uncharacterized protein</fullName>
    </submittedName>
</protein>
<evidence type="ECO:0000256" key="13">
    <source>
        <dbReference type="SAM" id="Phobius"/>
    </source>
</evidence>
<dbReference type="InterPro" id="IPR001873">
    <property type="entry name" value="ENaC"/>
</dbReference>
<evidence type="ECO:0000256" key="2">
    <source>
        <dbReference type="ARBA" id="ARBA00007193"/>
    </source>
</evidence>
<evidence type="ECO:0000256" key="3">
    <source>
        <dbReference type="ARBA" id="ARBA00022448"/>
    </source>
</evidence>
<evidence type="ECO:0000256" key="1">
    <source>
        <dbReference type="ARBA" id="ARBA00004141"/>
    </source>
</evidence>
<evidence type="ECO:0000256" key="12">
    <source>
        <dbReference type="RuleBase" id="RU000679"/>
    </source>
</evidence>
<dbReference type="PRINTS" id="PR01078">
    <property type="entry name" value="AMINACHANNEL"/>
</dbReference>
<organism evidence="14 15">
    <name type="scientific">Oedothorax gibbosus</name>
    <dbReference type="NCBI Taxonomy" id="931172"/>
    <lineage>
        <taxon>Eukaryota</taxon>
        <taxon>Metazoa</taxon>
        <taxon>Ecdysozoa</taxon>
        <taxon>Arthropoda</taxon>
        <taxon>Chelicerata</taxon>
        <taxon>Arachnida</taxon>
        <taxon>Araneae</taxon>
        <taxon>Araneomorphae</taxon>
        <taxon>Entelegynae</taxon>
        <taxon>Araneoidea</taxon>
        <taxon>Linyphiidae</taxon>
        <taxon>Erigoninae</taxon>
        <taxon>Oedothorax</taxon>
    </lineage>
</organism>
<evidence type="ECO:0000256" key="8">
    <source>
        <dbReference type="ARBA" id="ARBA00023065"/>
    </source>
</evidence>
<keyword evidence="3 12" id="KW-0813">Transport</keyword>
<keyword evidence="5 12" id="KW-0812">Transmembrane</keyword>
<proteinExistence type="inferred from homology"/>
<feature type="transmembrane region" description="Helical" evidence="13">
    <location>
        <begin position="412"/>
        <end position="438"/>
    </location>
</feature>
<accession>A0AAV6VNF7</accession>
<gene>
    <name evidence="14" type="ORF">JTE90_007504</name>
</gene>
<comment type="caution">
    <text evidence="14">The sequence shown here is derived from an EMBL/GenBank/DDBJ whole genome shotgun (WGS) entry which is preliminary data.</text>
</comment>
<dbReference type="EMBL" id="JAFNEN010000057">
    <property type="protein sequence ID" value="KAG8197253.1"/>
    <property type="molecule type" value="Genomic_DNA"/>
</dbReference>
<evidence type="ECO:0000256" key="11">
    <source>
        <dbReference type="ARBA" id="ARBA00023303"/>
    </source>
</evidence>
<evidence type="ECO:0000256" key="7">
    <source>
        <dbReference type="ARBA" id="ARBA00023053"/>
    </source>
</evidence>
<comment type="similarity">
    <text evidence="2 12">Belongs to the amiloride-sensitive sodium channel (TC 1.A.6) family.</text>
</comment>
<dbReference type="Gene3D" id="1.10.287.770">
    <property type="entry name" value="YojJ-like"/>
    <property type="match status" value="1"/>
</dbReference>
<keyword evidence="10 12" id="KW-0739">Sodium transport</keyword>
<feature type="transmembrane region" description="Helical" evidence="13">
    <location>
        <begin position="36"/>
        <end position="59"/>
    </location>
</feature>
<name>A0AAV6VNF7_9ARAC</name>
<dbReference type="AlphaFoldDB" id="A0AAV6VNF7"/>
<dbReference type="GO" id="GO:0005886">
    <property type="term" value="C:plasma membrane"/>
    <property type="evidence" value="ECO:0007669"/>
    <property type="project" value="TreeGrafter"/>
</dbReference>
<keyword evidence="15" id="KW-1185">Reference proteome</keyword>
<keyword evidence="4 12" id="KW-0894">Sodium channel</keyword>
<keyword evidence="8 12" id="KW-0406">Ion transport</keyword>
<dbReference type="PANTHER" id="PTHR11690">
    <property type="entry name" value="AMILORIDE-SENSITIVE SODIUM CHANNEL-RELATED"/>
    <property type="match status" value="1"/>
</dbReference>
<evidence type="ECO:0000256" key="5">
    <source>
        <dbReference type="ARBA" id="ARBA00022692"/>
    </source>
</evidence>
<evidence type="ECO:0000313" key="14">
    <source>
        <dbReference type="EMBL" id="KAG8197253.1"/>
    </source>
</evidence>
<evidence type="ECO:0000313" key="15">
    <source>
        <dbReference type="Proteomes" id="UP000827092"/>
    </source>
</evidence>
<sequence length="469" mass="54475">MNLWPNFKKILKNSVITGVPQIVATKNNFRKILKTYVFFVCVTGFFWQTFTFLSVYWTYPTVVDVQYYFPDDFDLPAVTFCSSNGIKSSMFCQRFSHLCYPNSSLEEFCTNHLLLCDPNNNFPENVSFPTVAARELPLLSRREYQKMGLQPQEMVTGCVVYESPRVTDCTLSYEVVNVFDTKGLPTNCYSYNSLWGKVEGARQIKTKTVLLFTMKSERYQTNQFYTGTPYAIQVAIHSPYMLINPFMNGFSIKPCSNYYIFPTMQKNVLLPPPYTSSCYNYTATWIERSGRGPRNKRLCSEECYLNKSLEKAGCVDPFFVTYPNMERICKEEAHFSIYDECRNQCRPACEREDFSADVQEHAFLRSKPRGKEKGNECVSTIMISFNRMEIVQYTYSPKYESVSLFSYVGGYLGLWLGISLVAICDAIETLLLLLQWLWEKIRRHIKNRRLVNVKPNRKTNNVQGQLFIL</sequence>
<keyword evidence="11 12" id="KW-0407">Ion channel</keyword>
<keyword evidence="9 13" id="KW-0472">Membrane</keyword>
<dbReference type="Proteomes" id="UP000827092">
    <property type="component" value="Unassembled WGS sequence"/>
</dbReference>
<dbReference type="Pfam" id="PF00858">
    <property type="entry name" value="ASC"/>
    <property type="match status" value="1"/>
</dbReference>
<keyword evidence="7" id="KW-0915">Sodium</keyword>
<evidence type="ECO:0000256" key="4">
    <source>
        <dbReference type="ARBA" id="ARBA00022461"/>
    </source>
</evidence>
<dbReference type="GO" id="GO:0015280">
    <property type="term" value="F:ligand-gated sodium channel activity"/>
    <property type="evidence" value="ECO:0007669"/>
    <property type="project" value="TreeGrafter"/>
</dbReference>
<evidence type="ECO:0000256" key="6">
    <source>
        <dbReference type="ARBA" id="ARBA00022989"/>
    </source>
</evidence>
<dbReference type="Gene3D" id="2.60.470.10">
    <property type="entry name" value="Acid-sensing ion channels like domains"/>
    <property type="match status" value="1"/>
</dbReference>